<dbReference type="SUPFAM" id="SSF82171">
    <property type="entry name" value="DPP6 N-terminal domain-like"/>
    <property type="match status" value="1"/>
</dbReference>
<dbReference type="Proteomes" id="UP001596108">
    <property type="component" value="Unassembled WGS sequence"/>
</dbReference>
<dbReference type="RefSeq" id="WP_378111134.1">
    <property type="nucleotide sequence ID" value="NZ_JBHSNC010000024.1"/>
</dbReference>
<proteinExistence type="predicted"/>
<accession>A0ABW0R094</accession>
<evidence type="ECO:0000313" key="1">
    <source>
        <dbReference type="EMBL" id="MFC5529262.1"/>
    </source>
</evidence>
<name>A0ABW0R094_9BACL</name>
<dbReference type="EMBL" id="JBHSNC010000024">
    <property type="protein sequence ID" value="MFC5529262.1"/>
    <property type="molecule type" value="Genomic_DNA"/>
</dbReference>
<evidence type="ECO:0000313" key="2">
    <source>
        <dbReference type="Proteomes" id="UP001596108"/>
    </source>
</evidence>
<protein>
    <submittedName>
        <fullName evidence="1">Uncharacterized protein</fullName>
    </submittedName>
</protein>
<reference evidence="2" key="1">
    <citation type="journal article" date="2019" name="Int. J. Syst. Evol. Microbiol.">
        <title>The Global Catalogue of Microorganisms (GCM) 10K type strain sequencing project: providing services to taxonomists for standard genome sequencing and annotation.</title>
        <authorList>
            <consortium name="The Broad Institute Genomics Platform"/>
            <consortium name="The Broad Institute Genome Sequencing Center for Infectious Disease"/>
            <person name="Wu L."/>
            <person name="Ma J."/>
        </authorList>
    </citation>
    <scope>NUCLEOTIDE SEQUENCE [LARGE SCALE GENOMIC DNA]</scope>
    <source>
        <strain evidence="2">CGMCC 1.18578</strain>
    </source>
</reference>
<comment type="caution">
    <text evidence="1">The sequence shown here is derived from an EMBL/GenBank/DDBJ whole genome shotgun (WGS) entry which is preliminary data.</text>
</comment>
<organism evidence="1 2">
    <name type="scientific">Cohnella yongneupensis</name>
    <dbReference type="NCBI Taxonomy" id="425006"/>
    <lineage>
        <taxon>Bacteria</taxon>
        <taxon>Bacillati</taxon>
        <taxon>Bacillota</taxon>
        <taxon>Bacilli</taxon>
        <taxon>Bacillales</taxon>
        <taxon>Paenibacillaceae</taxon>
        <taxon>Cohnella</taxon>
    </lineage>
</organism>
<keyword evidence="2" id="KW-1185">Reference proteome</keyword>
<sequence length="388" mass="44364">MVNPETMEFRVYSLFEAVLEDDYSSDAITMAYGFLDDRKLLYVAVVNDANRKGGYYYSAQTLDILNGQRETVLDLDIDATSISYFAARWLNESKDRLILNSNSGPLWIIDLAKREMKQHPRSFETSWPFLFNGISPDGERFWHDRLYDASGRALADGPSTDGDVQYPEFRWSPDSRYSIFQDTRDHSDEHEMEDNGEYIEIATERIRFFDKQGNLLRTVQTKAGSGRYIEVAGWLDVDGFVLLREYRLEPSPEYENVKVKGDIHYRLLNLASGKSTELKVTDDIAKLTSPVPVREKGSLSILAMVDVDHLLVEGVGRFGYWLSKPGDKKLAWVAAYSDRDDIGDYRTFDLSSGKLTKQPIVLNYDKMLKLGEGWLISGANYTRLIPQD</sequence>
<gene>
    <name evidence="1" type="ORF">ACFPQ4_07350</name>
</gene>